<dbReference type="PANTHER" id="PTHR33490">
    <property type="entry name" value="BLR5614 PROTEIN-RELATED"/>
    <property type="match status" value="1"/>
</dbReference>
<keyword evidence="2" id="KW-0378">Hydrolase</keyword>
<dbReference type="AlphaFoldDB" id="A0A4R6UBW1"/>
<reference evidence="2 3" key="1">
    <citation type="submission" date="2019-03" db="EMBL/GenBank/DDBJ databases">
        <title>Genomic Encyclopedia of Type Strains, Phase IV (KMG-IV): sequencing the most valuable type-strain genomes for metagenomic binning, comparative biology and taxonomic classification.</title>
        <authorList>
            <person name="Goeker M."/>
        </authorList>
    </citation>
    <scope>NUCLEOTIDE SEQUENCE [LARGE SCALE GENOMIC DNA]</scope>
    <source>
        <strain evidence="2 3">DSM 19605</strain>
    </source>
</reference>
<keyword evidence="3" id="KW-1185">Reference proteome</keyword>
<evidence type="ECO:0000259" key="1">
    <source>
        <dbReference type="SMART" id="SM00460"/>
    </source>
</evidence>
<dbReference type="Proteomes" id="UP000295510">
    <property type="component" value="Unassembled WGS sequence"/>
</dbReference>
<keyword evidence="2" id="KW-0645">Protease</keyword>
<sequence length="315" mass="34644">MRLRILHHTRYAYQAPVVLAQHLAHLRPLDDHGQTVLRHDLHIAPTPILQETIRDAFGNWRTFFALQSPHETLDVTADSLIQTQAGEPLPDSPPWESVRERMQYRAQAPYEPSAEFVFPSPYAPRHEAFADFARPVFTPGRPFLQACEALMALIHAELRYLPASTAVNTPAQQALAQRQGVCQDFAHIMIGCLRSLGLPARYVSGYLLTHPPAGQPRLIGADASHAWVAVPHVQAPPSAGEPAQATRWAHFDPTNHRSGLHRPGEDYVILSVGRDFGDVSPLRGVIQGGGEHTLDVAVTVAPPEELATLMGNETA</sequence>
<name>A0A4R6UBW1_9BURK</name>
<feature type="domain" description="Transglutaminase-like" evidence="1">
    <location>
        <begin position="174"/>
        <end position="255"/>
    </location>
</feature>
<evidence type="ECO:0000313" key="3">
    <source>
        <dbReference type="Proteomes" id="UP000295510"/>
    </source>
</evidence>
<dbReference type="InterPro" id="IPR038765">
    <property type="entry name" value="Papain-like_cys_pep_sf"/>
</dbReference>
<dbReference type="Pfam" id="PF01841">
    <property type="entry name" value="Transglut_core"/>
    <property type="match status" value="1"/>
</dbReference>
<dbReference type="InterPro" id="IPR013589">
    <property type="entry name" value="Bac_transglu_N"/>
</dbReference>
<dbReference type="InterPro" id="IPR002931">
    <property type="entry name" value="Transglutaminase-like"/>
</dbReference>
<evidence type="ECO:0000313" key="2">
    <source>
        <dbReference type="EMBL" id="TDQ43442.1"/>
    </source>
</evidence>
<proteinExistence type="predicted"/>
<comment type="caution">
    <text evidence="2">The sequence shown here is derived from an EMBL/GenBank/DDBJ whole genome shotgun (WGS) entry which is preliminary data.</text>
</comment>
<dbReference type="SUPFAM" id="SSF54001">
    <property type="entry name" value="Cysteine proteinases"/>
    <property type="match status" value="1"/>
</dbReference>
<gene>
    <name evidence="2" type="ORF">DFR43_10612</name>
</gene>
<dbReference type="PANTHER" id="PTHR33490:SF7">
    <property type="entry name" value="BLR2979 PROTEIN"/>
    <property type="match status" value="1"/>
</dbReference>
<organism evidence="2 3">
    <name type="scientific">Tepidicella xavieri</name>
    <dbReference type="NCBI Taxonomy" id="360241"/>
    <lineage>
        <taxon>Bacteria</taxon>
        <taxon>Pseudomonadati</taxon>
        <taxon>Pseudomonadota</taxon>
        <taxon>Betaproteobacteria</taxon>
        <taxon>Burkholderiales</taxon>
        <taxon>Tepidicella</taxon>
    </lineage>
</organism>
<dbReference type="GO" id="GO:0006508">
    <property type="term" value="P:proteolysis"/>
    <property type="evidence" value="ECO:0007669"/>
    <property type="project" value="UniProtKB-KW"/>
</dbReference>
<protein>
    <submittedName>
        <fullName evidence="2">Transglutaminase-like putative cysteine protease</fullName>
    </submittedName>
</protein>
<accession>A0A4R6UBW1</accession>
<dbReference type="EMBL" id="SNYL01000006">
    <property type="protein sequence ID" value="TDQ43442.1"/>
    <property type="molecule type" value="Genomic_DNA"/>
</dbReference>
<dbReference type="OrthoDB" id="5438043at2"/>
<dbReference type="SMART" id="SM00460">
    <property type="entry name" value="TGc"/>
    <property type="match status" value="1"/>
</dbReference>
<dbReference type="Pfam" id="PF08379">
    <property type="entry name" value="Bact_transglu_N"/>
    <property type="match status" value="1"/>
</dbReference>
<dbReference type="GO" id="GO:0008233">
    <property type="term" value="F:peptidase activity"/>
    <property type="evidence" value="ECO:0007669"/>
    <property type="project" value="UniProtKB-KW"/>
</dbReference>
<dbReference type="Gene3D" id="3.10.620.30">
    <property type="match status" value="1"/>
</dbReference>
<dbReference type="RefSeq" id="WP_133596761.1">
    <property type="nucleotide sequence ID" value="NZ_SNYL01000006.1"/>
</dbReference>